<dbReference type="GeneTree" id="ENSGT00390000014208"/>
<dbReference type="HOGENOM" id="CLU_016596_0_0_1"/>
<feature type="compositionally biased region" description="Basic and acidic residues" evidence="1">
    <location>
        <begin position="654"/>
        <end position="663"/>
    </location>
</feature>
<evidence type="ECO:0000259" key="2">
    <source>
        <dbReference type="Pfam" id="PF15442"/>
    </source>
</evidence>
<name>F7G8G7_MONDO</name>
<sequence>MELPVNKLGPSQVTSHIHTGHMLSLTSVTWTTTGVISSYQVTFVDVFSSIIMAENFQNPSMLGTPNPLHLSFPVVNSSTSLTGNLCNFSRVSTPAIGSAWLLPSASGMPFSPLMGSTYLYQHSSTTILSGVPGQGQISTPATSSYPGIYEWDMSGSSGEKPSLGDFTVTVIGQDTPTSSMPAPTQYEKAADANTVVPLYPQLSASLVQQGASPQMPSQGPNNVSVPYQNGNQVYYYNQGTLGPLLAGELSPCVQSYGSVSYKGGRTPSVPVASQPEMVMVLKEVQPPGSRPPVSTSGLYYPVRAQPVKDSGFQVMETSLGLQPTARTFSLPQTLELSKSWGGNGSNLQMLEGTPPAEVAGDGSLATPTQNSGNLLALPPAPNIEHKDKKAVTCLEKEKWKVEGIKAKFSQTLDTCQVPLEIQDPPLLPLEIPDINQLLACIDPLCPDTLKEGTSPRESHLAKNGLSLGDQEVLENGMEPIPSLTDINKLVEDFRLPRLLSPLKEVEQPKGLRVAKPKVVKTAKVVRMQGKPCTGKEPSDPAKKTKRKIPELMATLPAAKALPRNPDCLLAGDMAAVSGSGASELSPLDVAKSASSKSRKAPSSRASKTKGSSQEKMEGTGDTGYEKVEGNELPGGRAKPEEKPALPKMKRKKNHPELSQEAFKKPRSFLGMHMLESVQVFHALGKKNDKMSGPVQVPQPTPGIKQWLETPAEGQGPMKSQAGLLAAAKAKVRKPDGSVENQCPSPSHTKPPPPGKVKLVPLPFPTLDRPLTRPIPRKPQPLAPHRLSTANPARLGNPAQPGPSNPARPVSAVPPQAAPPRPMLLKSAPCPSPQMQPCLPSHLVLSISPEAAATSSAKQAVVVMTQPQPPAQFQPQDFCFQPIPWRKPNVPEPVMSKPITKEQRPEREAMKRQAQRERENAAKYTSLGKLQFFIEREKDLEIARRYGYMI</sequence>
<evidence type="ECO:0000313" key="3">
    <source>
        <dbReference type="Ensembl" id="ENSMODP00000013276.3"/>
    </source>
</evidence>
<dbReference type="STRING" id="13616.ENSMODP00000013276"/>
<gene>
    <name evidence="3" type="primary">C2orf78</name>
</gene>
<feature type="compositionally biased region" description="Basic and acidic residues" evidence="1">
    <location>
        <begin position="612"/>
        <end position="629"/>
    </location>
</feature>
<keyword evidence="4" id="KW-1185">Reference proteome</keyword>
<evidence type="ECO:0000256" key="1">
    <source>
        <dbReference type="SAM" id="MobiDB-lite"/>
    </source>
</evidence>
<dbReference type="PANTHER" id="PTHR31466:SF1">
    <property type="entry name" value="RIKEN CDNA 4930433I11 GENE"/>
    <property type="match status" value="1"/>
</dbReference>
<dbReference type="OrthoDB" id="9808992at2759"/>
<dbReference type="InterPro" id="IPR040292">
    <property type="entry name" value="C2orf78-like"/>
</dbReference>
<protein>
    <submittedName>
        <fullName evidence="3">Chromosome 2 open reading frame 78</fullName>
    </submittedName>
</protein>
<reference evidence="3 4" key="1">
    <citation type="journal article" date="2007" name="Nature">
        <title>Genome of the marsupial Monodelphis domestica reveals innovation in non-coding sequences.</title>
        <authorList>
            <person name="Mikkelsen T.S."/>
            <person name="Wakefield M.J."/>
            <person name="Aken B."/>
            <person name="Amemiya C.T."/>
            <person name="Chang J.L."/>
            <person name="Duke S."/>
            <person name="Garber M."/>
            <person name="Gentles A.J."/>
            <person name="Goodstadt L."/>
            <person name="Heger A."/>
            <person name="Jurka J."/>
            <person name="Kamal M."/>
            <person name="Mauceli E."/>
            <person name="Searle S.M."/>
            <person name="Sharpe T."/>
            <person name="Baker M.L."/>
            <person name="Batzer M.A."/>
            <person name="Benos P.V."/>
            <person name="Belov K."/>
            <person name="Clamp M."/>
            <person name="Cook A."/>
            <person name="Cuff J."/>
            <person name="Das R."/>
            <person name="Davidow L."/>
            <person name="Deakin J.E."/>
            <person name="Fazzari M.J."/>
            <person name="Glass J.L."/>
            <person name="Grabherr M."/>
            <person name="Greally J.M."/>
            <person name="Gu W."/>
            <person name="Hore T.A."/>
            <person name="Huttley G.A."/>
            <person name="Kleber M."/>
            <person name="Jirtle R.L."/>
            <person name="Koina E."/>
            <person name="Lee J.T."/>
            <person name="Mahony S."/>
            <person name="Marra M.A."/>
            <person name="Miller R.D."/>
            <person name="Nicholls R.D."/>
            <person name="Oda M."/>
            <person name="Papenfuss A.T."/>
            <person name="Parra Z.E."/>
            <person name="Pollock D.D."/>
            <person name="Ray D.A."/>
            <person name="Schein J.E."/>
            <person name="Speed T.P."/>
            <person name="Thompson K."/>
            <person name="VandeBerg J.L."/>
            <person name="Wade C.M."/>
            <person name="Walker J.A."/>
            <person name="Waters P.D."/>
            <person name="Webber C."/>
            <person name="Weidman J.R."/>
            <person name="Xie X."/>
            <person name="Zody M.C."/>
            <person name="Baldwin J."/>
            <person name="Abdouelleil A."/>
            <person name="Abdulkadir J."/>
            <person name="Abebe A."/>
            <person name="Abera B."/>
            <person name="Abreu J."/>
            <person name="Acer S.C."/>
            <person name="Aftuck L."/>
            <person name="Alexander A."/>
            <person name="An P."/>
            <person name="Anderson E."/>
            <person name="Anderson S."/>
            <person name="Arachi H."/>
            <person name="Azer M."/>
            <person name="Bachantsang P."/>
            <person name="Barry A."/>
            <person name="Bayul T."/>
            <person name="Berlin A."/>
            <person name="Bessette D."/>
            <person name="Bloom T."/>
            <person name="Bloom T."/>
            <person name="Boguslavskiy L."/>
            <person name="Bonnet C."/>
            <person name="Boukhgalter B."/>
            <person name="Bourzgui I."/>
            <person name="Brown A."/>
            <person name="Cahill P."/>
            <person name="Channer S."/>
            <person name="Cheshatsang Y."/>
            <person name="Chuda L."/>
            <person name="Citroen M."/>
            <person name="Collymore A."/>
            <person name="Cooke P."/>
            <person name="Costello M."/>
            <person name="D'Aco K."/>
            <person name="Daza R."/>
            <person name="De Haan G."/>
            <person name="DeGray S."/>
            <person name="DeMaso C."/>
            <person name="Dhargay N."/>
            <person name="Dooley K."/>
            <person name="Dooley E."/>
            <person name="Doricent M."/>
            <person name="Dorje P."/>
            <person name="Dorjee K."/>
            <person name="Dupes A."/>
            <person name="Elong R."/>
            <person name="Falk J."/>
            <person name="Farina A."/>
            <person name="Faro S."/>
            <person name="Ferguson D."/>
            <person name="Fisher S."/>
            <person name="Foley C.D."/>
            <person name="Franke A."/>
            <person name="Friedrich D."/>
            <person name="Gadbois L."/>
            <person name="Gearin G."/>
            <person name="Gearin C.R."/>
            <person name="Giannoukos G."/>
            <person name="Goode T."/>
            <person name="Graham J."/>
            <person name="Grandbois E."/>
            <person name="Grewal S."/>
            <person name="Gyaltsen K."/>
            <person name="Hafez N."/>
            <person name="Hagos B."/>
            <person name="Hall J."/>
            <person name="Henson C."/>
            <person name="Hollinger A."/>
            <person name="Honan T."/>
            <person name="Huard M.D."/>
            <person name="Hughes L."/>
            <person name="Hurhula B."/>
            <person name="Husby M.E."/>
            <person name="Kamat A."/>
            <person name="Kanga B."/>
            <person name="Kashin S."/>
            <person name="Khazanovich D."/>
            <person name="Kisner P."/>
            <person name="Lance K."/>
            <person name="Lara M."/>
            <person name="Lee W."/>
            <person name="Lennon N."/>
            <person name="Letendre F."/>
            <person name="LeVine R."/>
            <person name="Lipovsky A."/>
            <person name="Liu X."/>
            <person name="Liu J."/>
            <person name="Liu S."/>
            <person name="Lokyitsang T."/>
            <person name="Lokyitsang Y."/>
            <person name="Lubonja R."/>
            <person name="Lui A."/>
            <person name="MacDonald P."/>
            <person name="Magnisalis V."/>
            <person name="Maru K."/>
            <person name="Matthews C."/>
            <person name="McCusker W."/>
            <person name="McDonough S."/>
            <person name="Mehta T."/>
            <person name="Meldrim J."/>
            <person name="Meneus L."/>
            <person name="Mihai O."/>
            <person name="Mihalev A."/>
            <person name="Mihova T."/>
            <person name="Mittelman R."/>
            <person name="Mlenga V."/>
            <person name="Montmayeur A."/>
            <person name="Mulrain L."/>
            <person name="Navidi A."/>
            <person name="Naylor J."/>
            <person name="Negash T."/>
            <person name="Nguyen T."/>
            <person name="Nguyen N."/>
            <person name="Nicol R."/>
            <person name="Norbu C."/>
            <person name="Norbu N."/>
            <person name="Novod N."/>
            <person name="O'Neill B."/>
            <person name="Osman S."/>
            <person name="Markiewicz E."/>
            <person name="Oyono O.L."/>
            <person name="Patti C."/>
            <person name="Phunkhang P."/>
            <person name="Pierre F."/>
            <person name="Priest M."/>
            <person name="Raghuraman S."/>
            <person name="Rege F."/>
            <person name="Reyes R."/>
            <person name="Rise C."/>
            <person name="Rogov P."/>
            <person name="Ross K."/>
            <person name="Ryan E."/>
            <person name="Settipalli S."/>
            <person name="Shea T."/>
            <person name="Sherpa N."/>
            <person name="Shi L."/>
            <person name="Shih D."/>
            <person name="Sparrow T."/>
            <person name="Spaulding J."/>
            <person name="Stalker J."/>
            <person name="Stange-Thomann N."/>
            <person name="Stavropoulos S."/>
            <person name="Stone C."/>
            <person name="Strader C."/>
            <person name="Tesfaye S."/>
            <person name="Thomson T."/>
            <person name="Thoulutsang Y."/>
            <person name="Thoulutsang D."/>
            <person name="Topham K."/>
            <person name="Topping I."/>
            <person name="Tsamla T."/>
            <person name="Vassiliev H."/>
            <person name="Vo A."/>
            <person name="Wangchuk T."/>
            <person name="Wangdi T."/>
            <person name="Weiand M."/>
            <person name="Wilkinson J."/>
            <person name="Wilson A."/>
            <person name="Yadav S."/>
            <person name="Young G."/>
            <person name="Yu Q."/>
            <person name="Zembek L."/>
            <person name="Zhong D."/>
            <person name="Zimmer A."/>
            <person name="Zwirko Z."/>
            <person name="Jaffe D.B."/>
            <person name="Alvarez P."/>
            <person name="Brockman W."/>
            <person name="Butler J."/>
            <person name="Chin C."/>
            <person name="Gnerre S."/>
            <person name="MacCallum I."/>
            <person name="Graves J.A."/>
            <person name="Ponting C.P."/>
            <person name="Breen M."/>
            <person name="Samollow P.B."/>
            <person name="Lander E.S."/>
            <person name="Lindblad-Toh K."/>
        </authorList>
    </citation>
    <scope>NUCLEOTIDE SEQUENCE [LARGE SCALE GENOMIC DNA]</scope>
</reference>
<proteinExistence type="predicted"/>
<dbReference type="AlphaFoldDB" id="F7G8G7"/>
<dbReference type="PANTHER" id="PTHR31466">
    <property type="entry name" value="GENE 5591-RELATED"/>
    <property type="match status" value="1"/>
</dbReference>
<reference evidence="3" key="3">
    <citation type="submission" date="2025-09" db="UniProtKB">
        <authorList>
            <consortium name="Ensembl"/>
        </authorList>
    </citation>
    <scope>IDENTIFICATION</scope>
</reference>
<feature type="compositionally biased region" description="Basic and acidic residues" evidence="1">
    <location>
        <begin position="898"/>
        <end position="920"/>
    </location>
</feature>
<dbReference type="OMA" id="QDFCFQP"/>
<dbReference type="Pfam" id="PF15442">
    <property type="entry name" value="DUF4629"/>
    <property type="match status" value="1"/>
</dbReference>
<dbReference type="KEGG" id="mdo:100023603"/>
<reference evidence="3" key="2">
    <citation type="submission" date="2025-08" db="UniProtKB">
        <authorList>
            <consortium name="Ensembl"/>
        </authorList>
    </citation>
    <scope>IDENTIFICATION</scope>
</reference>
<organism evidence="3 4">
    <name type="scientific">Monodelphis domestica</name>
    <name type="common">Gray short-tailed opossum</name>
    <dbReference type="NCBI Taxonomy" id="13616"/>
    <lineage>
        <taxon>Eukaryota</taxon>
        <taxon>Metazoa</taxon>
        <taxon>Chordata</taxon>
        <taxon>Craniata</taxon>
        <taxon>Vertebrata</taxon>
        <taxon>Euteleostomi</taxon>
        <taxon>Mammalia</taxon>
        <taxon>Metatheria</taxon>
        <taxon>Didelphimorphia</taxon>
        <taxon>Didelphidae</taxon>
        <taxon>Monodelphis</taxon>
    </lineage>
</organism>
<feature type="domain" description="DUF4629" evidence="2">
    <location>
        <begin position="537"/>
        <end position="687"/>
    </location>
</feature>
<accession>F7G8G7</accession>
<dbReference type="InterPro" id="IPR027898">
    <property type="entry name" value="DUF4629"/>
</dbReference>
<dbReference type="InParanoid" id="F7G8G7"/>
<feature type="region of interest" description="Disordered" evidence="1">
    <location>
        <begin position="889"/>
        <end position="920"/>
    </location>
</feature>
<dbReference type="Ensembl" id="ENSMODT00000013519.3">
    <property type="protein sequence ID" value="ENSMODP00000013276.3"/>
    <property type="gene ID" value="ENSMODG00000010595.3"/>
</dbReference>
<feature type="region of interest" description="Disordered" evidence="1">
    <location>
        <begin position="578"/>
        <end position="664"/>
    </location>
</feature>
<dbReference type="Proteomes" id="UP000002280">
    <property type="component" value="Chromosome 1"/>
</dbReference>
<dbReference type="Bgee" id="ENSMODG00000010595">
    <property type="expression patterns" value="Expressed in spermatocyte and 2 other cell types or tissues"/>
</dbReference>
<feature type="region of interest" description="Disordered" evidence="1">
    <location>
        <begin position="688"/>
        <end position="821"/>
    </location>
</feature>
<evidence type="ECO:0000313" key="4">
    <source>
        <dbReference type="Proteomes" id="UP000002280"/>
    </source>
</evidence>